<protein>
    <recommendedName>
        <fullName evidence="1">BioF2-like acetyltransferase domain-containing protein</fullName>
    </recommendedName>
</protein>
<organism evidence="2 3">
    <name type="scientific">Arcticibacter svalbardensis MN12-7</name>
    <dbReference type="NCBI Taxonomy" id="1150600"/>
    <lineage>
        <taxon>Bacteria</taxon>
        <taxon>Pseudomonadati</taxon>
        <taxon>Bacteroidota</taxon>
        <taxon>Sphingobacteriia</taxon>
        <taxon>Sphingobacteriales</taxon>
        <taxon>Sphingobacteriaceae</taxon>
        <taxon>Arcticibacter</taxon>
    </lineage>
</organism>
<reference evidence="2 3" key="1">
    <citation type="journal article" date="2013" name="Genome Announc.">
        <title>Draft Genome Sequence of Arcticibacter svalbardensis Strain MN12-7T, a Member of the Family Sphingobacteriaceae Isolated from an Arctic Soil Sample.</title>
        <authorList>
            <person name="Shivaji S."/>
            <person name="Ara S."/>
            <person name="Prasad S."/>
            <person name="Manasa B.P."/>
            <person name="Begum Z."/>
            <person name="Singh A."/>
            <person name="Kumar Pinnaka A."/>
        </authorList>
    </citation>
    <scope>NUCLEOTIDE SEQUENCE [LARGE SCALE GENOMIC DNA]</scope>
    <source>
        <strain evidence="2 3">MN12-7</strain>
    </source>
</reference>
<dbReference type="RefSeq" id="WP_016196217.1">
    <property type="nucleotide sequence ID" value="NZ_AQPN01000103.1"/>
</dbReference>
<dbReference type="InterPro" id="IPR038740">
    <property type="entry name" value="BioF2-like_GNAT_dom"/>
</dbReference>
<evidence type="ECO:0000313" key="3">
    <source>
        <dbReference type="Proteomes" id="UP000014174"/>
    </source>
</evidence>
<dbReference type="AlphaFoldDB" id="R9GXZ4"/>
<keyword evidence="3" id="KW-1185">Reference proteome</keyword>
<dbReference type="InterPro" id="IPR050644">
    <property type="entry name" value="PG_Glycine_Bridge_Synth"/>
</dbReference>
<proteinExistence type="predicted"/>
<dbReference type="EMBL" id="AQPN01000103">
    <property type="protein sequence ID" value="EOR93849.1"/>
    <property type="molecule type" value="Genomic_DNA"/>
</dbReference>
<dbReference type="OrthoDB" id="9785911at2"/>
<name>R9GXZ4_9SPHI</name>
<dbReference type="PANTHER" id="PTHR36174">
    <property type="entry name" value="LIPID II:GLYCINE GLYCYLTRANSFERASE"/>
    <property type="match status" value="1"/>
</dbReference>
<dbReference type="Proteomes" id="UP000014174">
    <property type="component" value="Unassembled WGS sequence"/>
</dbReference>
<feature type="domain" description="BioF2-like acetyltransferase" evidence="1">
    <location>
        <begin position="152"/>
        <end position="283"/>
    </location>
</feature>
<dbReference type="PATRIC" id="fig|1150600.3.peg.2956"/>
<dbReference type="Pfam" id="PF13480">
    <property type="entry name" value="Acetyltransf_6"/>
    <property type="match status" value="1"/>
</dbReference>
<dbReference type="eggNOG" id="COG2348">
    <property type="taxonomic scope" value="Bacteria"/>
</dbReference>
<gene>
    <name evidence="2" type="ORF">ADIARSV_2986</name>
</gene>
<dbReference type="Gene3D" id="3.40.630.30">
    <property type="match status" value="1"/>
</dbReference>
<comment type="caution">
    <text evidence="2">The sequence shown here is derived from an EMBL/GenBank/DDBJ whole genome shotgun (WGS) entry which is preliminary data.</text>
</comment>
<dbReference type="PANTHER" id="PTHR36174:SF1">
    <property type="entry name" value="LIPID II:GLYCINE GLYCYLTRANSFERASE"/>
    <property type="match status" value="1"/>
</dbReference>
<sequence>MISLITVFQKRDWTNYVQQSLQYDFYHTWYYHSLIKDDEPILFVLHEGDDFIAFPLLKRKIPNSDLYDLTCVYGYTGPISNRRLDDLPAQMMDDFKSEFLHYLKGEKIVSVFSRLHPFFHQIPLMKHFEGVCDNGKVVILDLQLPLEEQRSKYQKRVLEKIRQLRRHGFEVKEAHSQHDISAFVAIYTENMIRIGATDFYLFNEEYFEDLLSSTEFDSKLLMVYHNGEPVCGSVIICTQNIVQAHLLGTRTDYFRDSPAKLLTDEISIIGRQLGMHYFNLGGGVGFKEDSLFLWKSAFSSKSLDFKSWRYIADLEKYNALVNEANIDPELNVDYFPLYRYHNPQAKLYS</sequence>
<evidence type="ECO:0000259" key="1">
    <source>
        <dbReference type="Pfam" id="PF13480"/>
    </source>
</evidence>
<evidence type="ECO:0000313" key="2">
    <source>
        <dbReference type="EMBL" id="EOR93849.1"/>
    </source>
</evidence>
<dbReference type="SUPFAM" id="SSF55729">
    <property type="entry name" value="Acyl-CoA N-acyltransferases (Nat)"/>
    <property type="match status" value="1"/>
</dbReference>
<dbReference type="InterPro" id="IPR016181">
    <property type="entry name" value="Acyl_CoA_acyltransferase"/>
</dbReference>
<accession>R9GXZ4</accession>
<dbReference type="STRING" id="1150600.ADIARSV_2986"/>